<feature type="region of interest" description="Disordered" evidence="1">
    <location>
        <begin position="63"/>
        <end position="123"/>
    </location>
</feature>
<evidence type="ECO:0000256" key="1">
    <source>
        <dbReference type="SAM" id="MobiDB-lite"/>
    </source>
</evidence>
<dbReference type="InterPro" id="IPR015205">
    <property type="entry name" value="Tower_dom"/>
</dbReference>
<dbReference type="CDD" id="cd04493">
    <property type="entry name" value="BRCA2DBD_OB1"/>
    <property type="match status" value="1"/>
</dbReference>
<dbReference type="SMART" id="SM01341">
    <property type="entry name" value="Tower"/>
    <property type="match status" value="1"/>
</dbReference>
<feature type="compositionally biased region" description="Polar residues" evidence="1">
    <location>
        <begin position="76"/>
        <end position="89"/>
    </location>
</feature>
<dbReference type="Pfam" id="PF21318">
    <property type="entry name" value="BRCA2DBD_OB2"/>
    <property type="match status" value="1"/>
</dbReference>
<accession>A0ABN8T2P4</accession>
<dbReference type="EMBL" id="CALNXI010005553">
    <property type="protein sequence ID" value="CAH3198074.1"/>
    <property type="molecule type" value="Genomic_DNA"/>
</dbReference>
<dbReference type="PANTHER" id="PTHR11289">
    <property type="entry name" value="BREAST CANCER TYPE 2 SUSCEPTIBILITY PROTEIN BRCA2"/>
    <property type="match status" value="1"/>
</dbReference>
<feature type="non-terminal residue" evidence="3">
    <location>
        <position position="1"/>
    </location>
</feature>
<keyword evidence="4" id="KW-1185">Reference proteome</keyword>
<dbReference type="InterPro" id="IPR012340">
    <property type="entry name" value="NA-bd_OB-fold"/>
</dbReference>
<proteinExistence type="predicted"/>
<dbReference type="InterPro" id="IPR015187">
    <property type="entry name" value="BRCA2_OB_1"/>
</dbReference>
<dbReference type="Proteomes" id="UP001159427">
    <property type="component" value="Unassembled WGS sequence"/>
</dbReference>
<name>A0ABN8T2P4_9CNID</name>
<feature type="compositionally biased region" description="Polar residues" evidence="1">
    <location>
        <begin position="170"/>
        <end position="179"/>
    </location>
</feature>
<dbReference type="Gene3D" id="2.40.50.140">
    <property type="entry name" value="Nucleic acid-binding proteins"/>
    <property type="match status" value="2"/>
</dbReference>
<dbReference type="InterPro" id="IPR015525">
    <property type="entry name" value="BRCA2"/>
</dbReference>
<dbReference type="Pfam" id="PF09121">
    <property type="entry name" value="Tower"/>
    <property type="match status" value="1"/>
</dbReference>
<dbReference type="SUPFAM" id="SSF81878">
    <property type="entry name" value="BRCA2 tower domain"/>
    <property type="match status" value="1"/>
</dbReference>
<feature type="domain" description="Tower" evidence="2">
    <location>
        <begin position="491"/>
        <end position="532"/>
    </location>
</feature>
<protein>
    <recommendedName>
        <fullName evidence="2">Tower domain-containing protein</fullName>
    </recommendedName>
</protein>
<evidence type="ECO:0000259" key="2">
    <source>
        <dbReference type="SMART" id="SM01341"/>
    </source>
</evidence>
<reference evidence="3 4" key="1">
    <citation type="submission" date="2022-05" db="EMBL/GenBank/DDBJ databases">
        <authorList>
            <consortium name="Genoscope - CEA"/>
            <person name="William W."/>
        </authorList>
    </citation>
    <scope>NUCLEOTIDE SEQUENCE [LARGE SCALE GENOMIC DNA]</scope>
</reference>
<dbReference type="Pfam" id="PF09103">
    <property type="entry name" value="BRCA-2_OB1"/>
    <property type="match status" value="1"/>
</dbReference>
<gene>
    <name evidence="3" type="ORF">PEVE_00035652</name>
</gene>
<evidence type="ECO:0000313" key="4">
    <source>
        <dbReference type="Proteomes" id="UP001159427"/>
    </source>
</evidence>
<dbReference type="Pfam" id="PF09169">
    <property type="entry name" value="BRCA-2_helical"/>
    <property type="match status" value="1"/>
</dbReference>
<sequence length="681" mass="76389">GVVFGSNHNLTRRHSSPLQCTEGMFSSRNGMKPRTTTPSGVLHDRRTRSFNTSLRARLARVDNVQSASTPRRHINTDCNRSPRPSQAVTPSGLKTKKFNVPRTSTPMNSPACRRMRGPRPPFVTPYRKQVVSRNVSPLVRCTAPGCPILKPLESPGAADVEPSSKKLKISSPNTTFNSKSRTELSETDCKVKPQPGFLSQVRRGNRRVKIREMTGNATPGGFTTAELLELGVSLEVLSVTSSNAGSFRFMGRKYLSEAVLTGEEGARTEDGGLLYAGDDGMVGLEEIKSAFLSTPGVDKQLISEEWIAEVAFPRHFAGRSALKKILERDDVSSRTMVLCVTSVSVTPNQTEGASLDQKDKDGGKDVQGSSNKTVSSSVIELTDGWYSIRALLDRPLTRLLNDGKLIVGQKICVYGAELVGSEQAVSPLEAPSSLMLRLHANSTRRALWDAKLGFHSHVRAFPLPLVSLFCDGGFTGCIDVVVLRQYPVQWMEKMPDGTNVFRNSRLEEREAKRFEADRQQRREKLFLQVQEEFEKESGQPDIETQRTTKFRRRSYSSRDLSQLSDGREIYEALTRASDPDAVKECLDERQVTALEEYQRLIQEKKCAELQRKFELIWQEQEEECQLKRNVVPLLKVWITDYRYRTKENAILSIWRASEDLMQLLSEGSRLRIYHLTAAGVR</sequence>
<dbReference type="SUPFAM" id="SSF50249">
    <property type="entry name" value="Nucleic acid-binding proteins"/>
    <property type="match status" value="2"/>
</dbReference>
<feature type="compositionally biased region" description="Polar residues" evidence="1">
    <location>
        <begin position="23"/>
        <end position="39"/>
    </location>
</feature>
<dbReference type="PANTHER" id="PTHR11289:SF0">
    <property type="entry name" value="BREAST CANCER TYPE 2 SUSCEPTIBILITY PROTEIN"/>
    <property type="match status" value="1"/>
</dbReference>
<comment type="caution">
    <text evidence="3">The sequence shown here is derived from an EMBL/GenBank/DDBJ whole genome shotgun (WGS) entry which is preliminary data.</text>
</comment>
<dbReference type="Gene3D" id="6.10.70.10">
    <property type="match status" value="1"/>
</dbReference>
<evidence type="ECO:0000313" key="3">
    <source>
        <dbReference type="EMBL" id="CAH3198074.1"/>
    </source>
</evidence>
<feature type="region of interest" description="Disordered" evidence="1">
    <location>
        <begin position="349"/>
        <end position="371"/>
    </location>
</feature>
<organism evidence="3 4">
    <name type="scientific">Porites evermanni</name>
    <dbReference type="NCBI Taxonomy" id="104178"/>
    <lineage>
        <taxon>Eukaryota</taxon>
        <taxon>Metazoa</taxon>
        <taxon>Cnidaria</taxon>
        <taxon>Anthozoa</taxon>
        <taxon>Hexacorallia</taxon>
        <taxon>Scleractinia</taxon>
        <taxon>Fungiina</taxon>
        <taxon>Poritidae</taxon>
        <taxon>Porites</taxon>
    </lineage>
</organism>
<feature type="region of interest" description="Disordered" evidence="1">
    <location>
        <begin position="23"/>
        <end position="43"/>
    </location>
</feature>
<feature type="region of interest" description="Disordered" evidence="1">
    <location>
        <begin position="156"/>
        <end position="187"/>
    </location>
</feature>
<dbReference type="InterPro" id="IPR036315">
    <property type="entry name" value="BRCA2_hlx_sf"/>
</dbReference>
<dbReference type="SUPFAM" id="SSF81872">
    <property type="entry name" value="BRCA2 helical domain"/>
    <property type="match status" value="1"/>
</dbReference>
<dbReference type="InterPro" id="IPR015252">
    <property type="entry name" value="BRCA2_hlx"/>
</dbReference>